<accession>A0ABN8S8K6</accession>
<keyword evidence="2" id="KW-1185">Reference proteome</keyword>
<gene>
    <name evidence="1" type="ORF">PLOB_00038540</name>
</gene>
<dbReference type="EMBL" id="CALNXK010000577">
    <property type="protein sequence ID" value="CAH3187913.1"/>
    <property type="molecule type" value="Genomic_DNA"/>
</dbReference>
<protein>
    <submittedName>
        <fullName evidence="1">Uncharacterized protein</fullName>
    </submittedName>
</protein>
<proteinExistence type="predicted"/>
<name>A0ABN8S8K6_9CNID</name>
<evidence type="ECO:0000313" key="2">
    <source>
        <dbReference type="Proteomes" id="UP001159405"/>
    </source>
</evidence>
<organism evidence="1 2">
    <name type="scientific">Porites lobata</name>
    <dbReference type="NCBI Taxonomy" id="104759"/>
    <lineage>
        <taxon>Eukaryota</taxon>
        <taxon>Metazoa</taxon>
        <taxon>Cnidaria</taxon>
        <taxon>Anthozoa</taxon>
        <taxon>Hexacorallia</taxon>
        <taxon>Scleractinia</taxon>
        <taxon>Fungiina</taxon>
        <taxon>Poritidae</taxon>
        <taxon>Porites</taxon>
    </lineage>
</organism>
<comment type="caution">
    <text evidence="1">The sequence shown here is derived from an EMBL/GenBank/DDBJ whole genome shotgun (WGS) entry which is preliminary data.</text>
</comment>
<dbReference type="Proteomes" id="UP001159405">
    <property type="component" value="Unassembled WGS sequence"/>
</dbReference>
<sequence>MDQCRVTAPFLTKNNTTEVAYDRMIYQVVHKKLAEMKQVREGLNALGLADLMDSQPKVTKELFNSVDEATVNFGEITATPVKLVSHHRPVSSSSVGVGTLERLTLKTLENPMLSFSVLVIVEKKLKDLEEIR</sequence>
<reference evidence="1 2" key="1">
    <citation type="submission" date="2022-05" db="EMBL/GenBank/DDBJ databases">
        <authorList>
            <consortium name="Genoscope - CEA"/>
            <person name="William W."/>
        </authorList>
    </citation>
    <scope>NUCLEOTIDE SEQUENCE [LARGE SCALE GENOMIC DNA]</scope>
</reference>
<evidence type="ECO:0000313" key="1">
    <source>
        <dbReference type="EMBL" id="CAH3187913.1"/>
    </source>
</evidence>